<evidence type="ECO:0000259" key="1">
    <source>
        <dbReference type="Pfam" id="PF20243"/>
    </source>
</evidence>
<proteinExistence type="predicted"/>
<dbReference type="EMBL" id="BAABCW010000002">
    <property type="protein sequence ID" value="GAA4109183.1"/>
    <property type="molecule type" value="Genomic_DNA"/>
</dbReference>
<evidence type="ECO:0000313" key="3">
    <source>
        <dbReference type="Proteomes" id="UP001500459"/>
    </source>
</evidence>
<name>A0ABP7XA98_9FLAO</name>
<protein>
    <recommendedName>
        <fullName evidence="1">Copper-binding protein MbnP-like domain-containing protein</fullName>
    </recommendedName>
</protein>
<comment type="caution">
    <text evidence="2">The sequence shown here is derived from an EMBL/GenBank/DDBJ whole genome shotgun (WGS) entry which is preliminary data.</text>
</comment>
<dbReference type="Pfam" id="PF20243">
    <property type="entry name" value="MbnP"/>
    <property type="match status" value="1"/>
</dbReference>
<feature type="domain" description="Copper-binding protein MbnP-like" evidence="1">
    <location>
        <begin position="31"/>
        <end position="223"/>
    </location>
</feature>
<dbReference type="PROSITE" id="PS51257">
    <property type="entry name" value="PROKAR_LIPOPROTEIN"/>
    <property type="match status" value="1"/>
</dbReference>
<dbReference type="InterPro" id="IPR046863">
    <property type="entry name" value="MbnP-like_dom"/>
</dbReference>
<accession>A0ABP7XA98</accession>
<reference evidence="3" key="1">
    <citation type="journal article" date="2019" name="Int. J. Syst. Evol. Microbiol.">
        <title>The Global Catalogue of Microorganisms (GCM) 10K type strain sequencing project: providing services to taxonomists for standard genome sequencing and annotation.</title>
        <authorList>
            <consortium name="The Broad Institute Genomics Platform"/>
            <consortium name="The Broad Institute Genome Sequencing Center for Infectious Disease"/>
            <person name="Wu L."/>
            <person name="Ma J."/>
        </authorList>
    </citation>
    <scope>NUCLEOTIDE SEQUENCE [LARGE SCALE GENOMIC DNA]</scope>
    <source>
        <strain evidence="3">JCM 17106</strain>
    </source>
</reference>
<organism evidence="2 3">
    <name type="scientific">Aquimarina addita</name>
    <dbReference type="NCBI Taxonomy" id="870485"/>
    <lineage>
        <taxon>Bacteria</taxon>
        <taxon>Pseudomonadati</taxon>
        <taxon>Bacteroidota</taxon>
        <taxon>Flavobacteriia</taxon>
        <taxon>Flavobacteriales</taxon>
        <taxon>Flavobacteriaceae</taxon>
        <taxon>Aquimarina</taxon>
    </lineage>
</organism>
<dbReference type="RefSeq" id="WP_344924580.1">
    <property type="nucleotide sequence ID" value="NZ_BAABCW010000002.1"/>
</dbReference>
<evidence type="ECO:0000313" key="2">
    <source>
        <dbReference type="EMBL" id="GAA4109183.1"/>
    </source>
</evidence>
<sequence>MKKFTLFTLIIGFFSIISCGDDDKNTEATFGTVELNFTNTIDNAPIELNNTSYINGSAESYTISELKYIVSNIVLISDDGSEFVYPVAESYFVVNEEIETSKKITLTDVPSGTYTKIQYGIGVDQSNYPLNDVNDFIPTADENGMLWSWSAGYKFLKFEGTYTPEGGSPADFIIHVGSHGATLDNYKELTLNLSDALQIKETSSSEIMINADVAKIFDSANTHSLTVKSDIQVDPVNAPKIAENVQTMFTISNVSN</sequence>
<gene>
    <name evidence="2" type="ORF">GCM10022393_05650</name>
</gene>
<keyword evidence="3" id="KW-1185">Reference proteome</keyword>
<dbReference type="Proteomes" id="UP001500459">
    <property type="component" value="Unassembled WGS sequence"/>
</dbReference>